<keyword evidence="11" id="KW-0865">Zymogen</keyword>
<comment type="cofactor">
    <cofactor evidence="1">
        <name>Zn(2+)</name>
        <dbReference type="ChEBI" id="CHEBI:29105"/>
    </cofactor>
</comment>
<keyword evidence="10" id="KW-0482">Metalloprotease</keyword>
<evidence type="ECO:0000256" key="11">
    <source>
        <dbReference type="ARBA" id="ARBA00023145"/>
    </source>
</evidence>
<dbReference type="Proteomes" id="UP000324632">
    <property type="component" value="Chromosome 8"/>
</dbReference>
<dbReference type="EMBL" id="SOYY01000008">
    <property type="protein sequence ID" value="KAA0718417.1"/>
    <property type="molecule type" value="Genomic_DNA"/>
</dbReference>
<dbReference type="GO" id="GO:0006508">
    <property type="term" value="P:proteolysis"/>
    <property type="evidence" value="ECO:0007669"/>
    <property type="project" value="UniProtKB-KW"/>
</dbReference>
<dbReference type="GO" id="GO:0004222">
    <property type="term" value="F:metalloendopeptidase activity"/>
    <property type="evidence" value="ECO:0007669"/>
    <property type="project" value="InterPro"/>
</dbReference>
<dbReference type="GO" id="GO:0031012">
    <property type="term" value="C:extracellular matrix"/>
    <property type="evidence" value="ECO:0007669"/>
    <property type="project" value="InterPro"/>
</dbReference>
<dbReference type="PANTHER" id="PTHR14187">
    <property type="entry name" value="ALPHA KINASE/ELONGATION FACTOR 2 KINASE"/>
    <property type="match status" value="1"/>
</dbReference>
<dbReference type="GO" id="GO:0140662">
    <property type="term" value="F:ATP-dependent protein folding chaperone"/>
    <property type="evidence" value="ECO:0007669"/>
    <property type="project" value="InterPro"/>
</dbReference>
<evidence type="ECO:0000256" key="8">
    <source>
        <dbReference type="ARBA" id="ARBA00022833"/>
    </source>
</evidence>
<keyword evidence="3" id="KW-0645">Protease</keyword>
<keyword evidence="9" id="KW-0067">ATP-binding</keyword>
<reference evidence="13 14" key="1">
    <citation type="journal article" date="2019" name="Mol. Ecol. Resour.">
        <title>Chromosome-level genome assembly of Triplophysa tibetana, a fish adapted to the harsh high-altitude environment of the Tibetan Plateau.</title>
        <authorList>
            <person name="Yang X."/>
            <person name="Liu H."/>
            <person name="Ma Z."/>
            <person name="Zou Y."/>
            <person name="Zou M."/>
            <person name="Mao Y."/>
            <person name="Li X."/>
            <person name="Wang H."/>
            <person name="Chen T."/>
            <person name="Wang W."/>
            <person name="Yang R."/>
        </authorList>
    </citation>
    <scope>NUCLEOTIDE SEQUENCE [LARGE SCALE GENOMIC DNA]</scope>
    <source>
        <strain evidence="13">TTIB1903HZAU</strain>
        <tissue evidence="13">Muscle</tissue>
    </source>
</reference>
<evidence type="ECO:0000256" key="7">
    <source>
        <dbReference type="ARBA" id="ARBA00022801"/>
    </source>
</evidence>
<comment type="similarity">
    <text evidence="2">Belongs to the heat shock protein 70 family.</text>
</comment>
<evidence type="ECO:0000256" key="5">
    <source>
        <dbReference type="ARBA" id="ARBA00022729"/>
    </source>
</evidence>
<keyword evidence="6" id="KW-0547">Nucleotide-binding</keyword>
<dbReference type="SUPFAM" id="SSF53067">
    <property type="entry name" value="Actin-like ATPase domain"/>
    <property type="match status" value="2"/>
</dbReference>
<dbReference type="Gene3D" id="3.30.420.40">
    <property type="match status" value="2"/>
</dbReference>
<evidence type="ECO:0000313" key="14">
    <source>
        <dbReference type="Proteomes" id="UP000324632"/>
    </source>
</evidence>
<dbReference type="PROSITE" id="PS00546">
    <property type="entry name" value="CYSTEINE_SWITCH"/>
    <property type="match status" value="1"/>
</dbReference>
<dbReference type="Pfam" id="PF00012">
    <property type="entry name" value="HSP70"/>
    <property type="match status" value="1"/>
</dbReference>
<evidence type="ECO:0000256" key="12">
    <source>
        <dbReference type="SAM" id="MobiDB-lite"/>
    </source>
</evidence>
<dbReference type="InterPro" id="IPR043129">
    <property type="entry name" value="ATPase_NBD"/>
</dbReference>
<dbReference type="InterPro" id="IPR021158">
    <property type="entry name" value="Pept_M10A_Zn_BS"/>
</dbReference>
<evidence type="ECO:0000256" key="4">
    <source>
        <dbReference type="ARBA" id="ARBA00022723"/>
    </source>
</evidence>
<sequence length="635" mass="72075">METFLYIAIDFGTSYSGYAFSFMCDDFQEQIRIPPWGMEQGLKTFKTPTCILFDEEQEFKEFGYDAMKTFTRLMKKEEAKKHYLFEHFKMELYDKQIQRDLMITATCGKKMKAIKVFSESLRFLKDHALNIIGQHTQGRTYIASDVTWILTVPAIWPSAAKQFMREAAVKADLVTESTPEMLIFALEPEAASVFCKTLPSEGFIAEGVCEEKLENQQGSQYMVVDCGGGTVDITVHELLDGGKLKELHAASGNDMGGQSVDKNVISFLKDIFSEEIFEKFQKEYPGEALKLKIEIDRIKSCDGFVSLSCPNSLQDLAQKNRSIESCFNGVTGAEWDDGAIHINQTQLRSFFKNSLSAIENTIKQILKKNDLRIEYILLVGGYAECPILRNFMKKQFGTRHKILCPLEPQVVILKGAIMYGKTPTVIESRISALTYGFATFRSFDETKHKGKRQYINNKGHVYCDVCFDELVRADESVKCDEVRTFVRGPVNNQQKSMRFLFYSTKRQNIKFVDELGVELIGSLSVEMPDTERDLDRQVRLEIKFGSTEMCATATDLDSADRLRPRRPRCGKPDVAGTGTGKPPQQKRLAAAIREGCVHNSWIVTLEVFQQRRGITGIVLQKRDVVLCENPEKLVN</sequence>
<keyword evidence="8" id="KW-0862">Zinc</keyword>
<name>A0A5A9PCN4_9TELE</name>
<evidence type="ECO:0000256" key="6">
    <source>
        <dbReference type="ARBA" id="ARBA00022741"/>
    </source>
</evidence>
<dbReference type="CDD" id="cd10229">
    <property type="entry name" value="ASKHA_NBD_HSP70_HSPA12"/>
    <property type="match status" value="1"/>
</dbReference>
<gene>
    <name evidence="13" type="ORF">E1301_Tti022574</name>
</gene>
<dbReference type="GO" id="GO:0005524">
    <property type="term" value="F:ATP binding"/>
    <property type="evidence" value="ECO:0007669"/>
    <property type="project" value="UniProtKB-KW"/>
</dbReference>
<dbReference type="InterPro" id="IPR013126">
    <property type="entry name" value="Hsp_70_fam"/>
</dbReference>
<organism evidence="13 14">
    <name type="scientific">Triplophysa tibetana</name>
    <dbReference type="NCBI Taxonomy" id="1572043"/>
    <lineage>
        <taxon>Eukaryota</taxon>
        <taxon>Metazoa</taxon>
        <taxon>Chordata</taxon>
        <taxon>Craniata</taxon>
        <taxon>Vertebrata</taxon>
        <taxon>Euteleostomi</taxon>
        <taxon>Actinopterygii</taxon>
        <taxon>Neopterygii</taxon>
        <taxon>Teleostei</taxon>
        <taxon>Ostariophysi</taxon>
        <taxon>Cypriniformes</taxon>
        <taxon>Nemacheilidae</taxon>
        <taxon>Triplophysa</taxon>
    </lineage>
</organism>
<dbReference type="PANTHER" id="PTHR14187:SF5">
    <property type="entry name" value="HEAT SHOCK 70 KDA PROTEIN 12A"/>
    <property type="match status" value="1"/>
</dbReference>
<keyword evidence="13" id="KW-0346">Stress response</keyword>
<evidence type="ECO:0000256" key="2">
    <source>
        <dbReference type="ARBA" id="ARBA00007381"/>
    </source>
</evidence>
<protein>
    <submittedName>
        <fullName evidence="13">Heat shock 70 kDa protein 12A</fullName>
    </submittedName>
</protein>
<dbReference type="AlphaFoldDB" id="A0A5A9PCN4"/>
<comment type="caution">
    <text evidence="13">The sequence shown here is derived from an EMBL/GenBank/DDBJ whole genome shotgun (WGS) entry which is preliminary data.</text>
</comment>
<feature type="region of interest" description="Disordered" evidence="12">
    <location>
        <begin position="561"/>
        <end position="584"/>
    </location>
</feature>
<evidence type="ECO:0000256" key="1">
    <source>
        <dbReference type="ARBA" id="ARBA00001947"/>
    </source>
</evidence>
<keyword evidence="7" id="KW-0378">Hydrolase</keyword>
<keyword evidence="5" id="KW-0732">Signal</keyword>
<evidence type="ECO:0000313" key="13">
    <source>
        <dbReference type="EMBL" id="KAA0718417.1"/>
    </source>
</evidence>
<evidence type="ECO:0000256" key="9">
    <source>
        <dbReference type="ARBA" id="ARBA00022840"/>
    </source>
</evidence>
<accession>A0A5A9PCN4</accession>
<dbReference type="GO" id="GO:0008270">
    <property type="term" value="F:zinc ion binding"/>
    <property type="evidence" value="ECO:0007669"/>
    <property type="project" value="InterPro"/>
</dbReference>
<evidence type="ECO:0000256" key="10">
    <source>
        <dbReference type="ARBA" id="ARBA00023049"/>
    </source>
</evidence>
<evidence type="ECO:0000256" key="3">
    <source>
        <dbReference type="ARBA" id="ARBA00022670"/>
    </source>
</evidence>
<proteinExistence type="inferred from homology"/>
<keyword evidence="14" id="KW-1185">Reference proteome</keyword>
<keyword evidence="4" id="KW-0479">Metal-binding</keyword>